<evidence type="ECO:0000259" key="3">
    <source>
        <dbReference type="PROSITE" id="PS51186"/>
    </source>
</evidence>
<accession>A0A172T3B7</accession>
<dbReference type="InterPro" id="IPR000182">
    <property type="entry name" value="GNAT_dom"/>
</dbReference>
<keyword evidence="2" id="KW-0012">Acyltransferase</keyword>
<dbReference type="SUPFAM" id="SSF55729">
    <property type="entry name" value="Acyl-CoA N-acyltransferases (Nat)"/>
    <property type="match status" value="1"/>
</dbReference>
<name>A0A172T3B7_FERPE</name>
<organism evidence="4 7">
    <name type="scientific">Fervidobacterium pennivorans</name>
    <dbReference type="NCBI Taxonomy" id="93466"/>
    <lineage>
        <taxon>Bacteria</taxon>
        <taxon>Thermotogati</taxon>
        <taxon>Thermotogota</taxon>
        <taxon>Thermotogae</taxon>
        <taxon>Thermotogales</taxon>
        <taxon>Fervidobacteriaceae</taxon>
        <taxon>Fervidobacterium</taxon>
    </lineage>
</organism>
<dbReference type="GO" id="GO:0016747">
    <property type="term" value="F:acyltransferase activity, transferring groups other than amino-acyl groups"/>
    <property type="evidence" value="ECO:0007669"/>
    <property type="project" value="InterPro"/>
</dbReference>
<evidence type="ECO:0000313" key="4">
    <source>
        <dbReference type="EMBL" id="ANE41454.1"/>
    </source>
</evidence>
<proteinExistence type="predicted"/>
<dbReference type="EMBL" id="CP011393">
    <property type="protein sequence ID" value="ANE41454.1"/>
    <property type="molecule type" value="Genomic_DNA"/>
</dbReference>
<evidence type="ECO:0000256" key="2">
    <source>
        <dbReference type="ARBA" id="ARBA00023315"/>
    </source>
</evidence>
<reference evidence="5" key="2">
    <citation type="journal article" date="2020" name="mSystems">
        <title>Genome- and Community-Level Interaction Insights into Carbon Utilization and Element Cycling Functions of Hydrothermarchaeota in Hydrothermal Sediment.</title>
        <authorList>
            <person name="Zhou Z."/>
            <person name="Liu Y."/>
            <person name="Xu W."/>
            <person name="Pan J."/>
            <person name="Luo Z.H."/>
            <person name="Li M."/>
        </authorList>
    </citation>
    <scope>NUCLEOTIDE SEQUENCE [LARGE SCALE GENOMIC DNA]</scope>
    <source>
        <strain evidence="6">SpSt-604</strain>
        <strain evidence="5">SpSt-640</strain>
    </source>
</reference>
<dbReference type="OrthoDB" id="45160at2"/>
<evidence type="ECO:0000256" key="1">
    <source>
        <dbReference type="ARBA" id="ARBA00022679"/>
    </source>
</evidence>
<dbReference type="EMBL" id="DTBH01000061">
    <property type="protein sequence ID" value="HGQ76828.1"/>
    <property type="molecule type" value="Genomic_DNA"/>
</dbReference>
<keyword evidence="1 4" id="KW-0808">Transferase</keyword>
<dbReference type="InterPro" id="IPR050680">
    <property type="entry name" value="YpeA/RimI_acetyltransf"/>
</dbReference>
<dbReference type="PATRIC" id="fig|93466.3.peg.1133"/>
<reference evidence="4 7" key="1">
    <citation type="submission" date="2014-08" db="EMBL/GenBank/DDBJ databases">
        <title>Fervidobacterium pennivorans DYC genome.</title>
        <authorList>
            <person name="Wushke S."/>
        </authorList>
    </citation>
    <scope>NUCLEOTIDE SEQUENCE [LARGE SCALE GENOMIC DNA]</scope>
    <source>
        <strain evidence="4 7">DYC</strain>
    </source>
</reference>
<dbReference type="EMBL" id="DSZT01000263">
    <property type="protein sequence ID" value="HGU42847.1"/>
    <property type="molecule type" value="Genomic_DNA"/>
</dbReference>
<evidence type="ECO:0000313" key="6">
    <source>
        <dbReference type="EMBL" id="HGU42847.1"/>
    </source>
</evidence>
<dbReference type="KEGG" id="fng:JM64_05350"/>
<feature type="domain" description="N-acetyltransferase" evidence="3">
    <location>
        <begin position="2"/>
        <end position="198"/>
    </location>
</feature>
<dbReference type="Gene3D" id="3.40.630.30">
    <property type="match status" value="1"/>
</dbReference>
<dbReference type="Pfam" id="PF00583">
    <property type="entry name" value="Acetyltransf_1"/>
    <property type="match status" value="1"/>
</dbReference>
<sequence>MEIIRKAEISDADVVASLILETGRSFLPLLFGPYVKLILGRLVKTPGTVFSFDSAYVLEIDEGKVVGIIVMFDGKTIRKRALKTAFALFQLMGFELLRRLPIFRLVWQRNKIRSNEFYVSNVAVDKNYRGMGYGRKLMLFAEEVAKQRGFKKICLDVENTNIQAIELYKRLGYVGTRVNRINIKNVRFAFIRMEKILSS</sequence>
<dbReference type="PROSITE" id="PS51186">
    <property type="entry name" value="GNAT"/>
    <property type="match status" value="1"/>
</dbReference>
<gene>
    <name evidence="6" type="ORF">ENT72_08065</name>
    <name evidence="5" type="ORF">ENU12_02660</name>
    <name evidence="4" type="ORF">JM64_05350</name>
</gene>
<evidence type="ECO:0000313" key="5">
    <source>
        <dbReference type="EMBL" id="HGQ76828.1"/>
    </source>
</evidence>
<protein>
    <submittedName>
        <fullName evidence="4">GCN5 family acetyltransferase</fullName>
    </submittedName>
    <submittedName>
        <fullName evidence="5">GNAT family N-acetyltransferase</fullName>
    </submittedName>
</protein>
<dbReference type="InterPro" id="IPR016181">
    <property type="entry name" value="Acyl_CoA_acyltransferase"/>
</dbReference>
<dbReference type="PANTHER" id="PTHR43420">
    <property type="entry name" value="ACETYLTRANSFERASE"/>
    <property type="match status" value="1"/>
</dbReference>
<dbReference type="Proteomes" id="UP000077096">
    <property type="component" value="Chromosome"/>
</dbReference>
<dbReference type="CDD" id="cd04301">
    <property type="entry name" value="NAT_SF"/>
    <property type="match status" value="1"/>
</dbReference>
<evidence type="ECO:0000313" key="7">
    <source>
        <dbReference type="Proteomes" id="UP000077096"/>
    </source>
</evidence>
<dbReference type="AlphaFoldDB" id="A0A172T3B7"/>